<dbReference type="RefSeq" id="WP_249698541.1">
    <property type="nucleotide sequence ID" value="NZ_JAMFLX010000006.1"/>
</dbReference>
<sequence>MESINKPPGGQASQDISCLYTDQKVVRVVEPEADAGLITGEEFYRKLDYVCWKEMQKKLTARDMLTLAHVSSIFYQNNVTQDPLGLSRHQILTNFFLEKYYHTNPNIQSLYLNSMPLGFSRQCQPNSPFRLWLSKNFDELEQAWVMGGVLRQAALLRHLSNRAGKAENIATLEQDITIRCMAITSDRQVIAYRCEAILKICDLNQDQDNLGKQPVVSLTESLDMVECMASAANGLVITASWVRDLKVWDMNRSLSERCIATLTGHAGTITCLVTTPEGYVISGSTDRTLKVWNLQKPPGNECTTTLTGHEDRINCVAVCLNGLVISGSDDKTLKVWDLQKPQGNECIAIFKGHEGSINCVAVCPDGLVISGSDDKTLKVWNMKKASGNECTATLTGHEESVECVAIASDGRVVSASSDHTLKLWDLTNAPGRECVATLTGHNQKIGCLVSDPGGLVVSSSGDKTLRIWDPYRLINCAEKTNDLN</sequence>
<evidence type="ECO:0000313" key="4">
    <source>
        <dbReference type="EMBL" id="MCL6269509.1"/>
    </source>
</evidence>
<dbReference type="InterPro" id="IPR019775">
    <property type="entry name" value="WD40_repeat_CS"/>
</dbReference>
<dbReference type="SMART" id="SM00320">
    <property type="entry name" value="WD40"/>
    <property type="match status" value="6"/>
</dbReference>
<protein>
    <submittedName>
        <fullName evidence="4">WD40 repeat domain-containing protein</fullName>
    </submittedName>
</protein>
<dbReference type="PROSITE" id="PS00678">
    <property type="entry name" value="WD_REPEATS_1"/>
    <property type="match status" value="4"/>
</dbReference>
<reference evidence="4 5" key="1">
    <citation type="submission" date="2022-05" db="EMBL/GenBank/DDBJ databases">
        <authorList>
            <person name="Park J.-S."/>
        </authorList>
    </citation>
    <scope>NUCLEOTIDE SEQUENCE [LARGE SCALE GENOMIC DNA]</scope>
    <source>
        <strain evidence="4 5">2012CJ34-2</strain>
    </source>
</reference>
<dbReference type="InterPro" id="IPR001680">
    <property type="entry name" value="WD40_rpt"/>
</dbReference>
<dbReference type="PROSITE" id="PS50294">
    <property type="entry name" value="WD_REPEATS_REGION"/>
    <property type="match status" value="5"/>
</dbReference>
<dbReference type="Proteomes" id="UP001203338">
    <property type="component" value="Unassembled WGS sequence"/>
</dbReference>
<dbReference type="InterPro" id="IPR036322">
    <property type="entry name" value="WD40_repeat_dom_sf"/>
</dbReference>
<dbReference type="InterPro" id="IPR015943">
    <property type="entry name" value="WD40/YVTN_repeat-like_dom_sf"/>
</dbReference>
<organism evidence="4 5">
    <name type="scientific">Parendozoicomonas callyspongiae</name>
    <dbReference type="NCBI Taxonomy" id="2942213"/>
    <lineage>
        <taxon>Bacteria</taxon>
        <taxon>Pseudomonadati</taxon>
        <taxon>Pseudomonadota</taxon>
        <taxon>Gammaproteobacteria</taxon>
        <taxon>Oceanospirillales</taxon>
        <taxon>Endozoicomonadaceae</taxon>
        <taxon>Parendozoicomonas</taxon>
    </lineage>
</organism>
<keyword evidence="1 3" id="KW-0853">WD repeat</keyword>
<feature type="repeat" description="WD" evidence="3">
    <location>
        <begin position="306"/>
        <end position="339"/>
    </location>
</feature>
<evidence type="ECO:0000256" key="2">
    <source>
        <dbReference type="ARBA" id="ARBA00022737"/>
    </source>
</evidence>
<name>A0ABT0PDP8_9GAMM</name>
<feature type="repeat" description="WD" evidence="3">
    <location>
        <begin position="394"/>
        <end position="428"/>
    </location>
</feature>
<dbReference type="SUPFAM" id="SSF50978">
    <property type="entry name" value="WD40 repeat-like"/>
    <property type="match status" value="1"/>
</dbReference>
<dbReference type="PRINTS" id="PR00320">
    <property type="entry name" value="GPROTEINBRPT"/>
</dbReference>
<gene>
    <name evidence="4" type="ORF">M3P05_06090</name>
</gene>
<dbReference type="CDD" id="cd00200">
    <property type="entry name" value="WD40"/>
    <property type="match status" value="1"/>
</dbReference>
<dbReference type="PROSITE" id="PS50082">
    <property type="entry name" value="WD_REPEATS_2"/>
    <property type="match status" value="5"/>
</dbReference>
<dbReference type="PANTHER" id="PTHR22844">
    <property type="entry name" value="F-BOX AND WD40 DOMAIN PROTEIN"/>
    <property type="match status" value="1"/>
</dbReference>
<feature type="repeat" description="WD" evidence="3">
    <location>
        <begin position="438"/>
        <end position="469"/>
    </location>
</feature>
<proteinExistence type="predicted"/>
<dbReference type="PANTHER" id="PTHR22844:SF387">
    <property type="entry name" value="F3I6.5 PROTEIN"/>
    <property type="match status" value="1"/>
</dbReference>
<comment type="caution">
    <text evidence="4">The sequence shown here is derived from an EMBL/GenBank/DDBJ whole genome shotgun (WGS) entry which is preliminary data.</text>
</comment>
<evidence type="ECO:0000313" key="5">
    <source>
        <dbReference type="Proteomes" id="UP001203338"/>
    </source>
</evidence>
<keyword evidence="2" id="KW-0677">Repeat</keyword>
<keyword evidence="5" id="KW-1185">Reference proteome</keyword>
<feature type="repeat" description="WD" evidence="3">
    <location>
        <begin position="350"/>
        <end position="383"/>
    </location>
</feature>
<dbReference type="InterPro" id="IPR045182">
    <property type="entry name" value="JINGUBANG-like"/>
</dbReference>
<evidence type="ECO:0000256" key="1">
    <source>
        <dbReference type="ARBA" id="ARBA00022574"/>
    </source>
</evidence>
<dbReference type="InterPro" id="IPR020472">
    <property type="entry name" value="WD40_PAC1"/>
</dbReference>
<dbReference type="Pfam" id="PF00400">
    <property type="entry name" value="WD40"/>
    <property type="match status" value="5"/>
</dbReference>
<evidence type="ECO:0000256" key="3">
    <source>
        <dbReference type="PROSITE-ProRule" id="PRU00221"/>
    </source>
</evidence>
<dbReference type="Gene3D" id="2.130.10.10">
    <property type="entry name" value="YVTN repeat-like/Quinoprotein amine dehydrogenase"/>
    <property type="match status" value="2"/>
</dbReference>
<feature type="repeat" description="WD" evidence="3">
    <location>
        <begin position="262"/>
        <end position="295"/>
    </location>
</feature>
<dbReference type="EMBL" id="JAMFLX010000006">
    <property type="protein sequence ID" value="MCL6269509.1"/>
    <property type="molecule type" value="Genomic_DNA"/>
</dbReference>
<accession>A0ABT0PDP8</accession>